<evidence type="ECO:0000313" key="3">
    <source>
        <dbReference type="Proteomes" id="UP000526083"/>
    </source>
</evidence>
<evidence type="ECO:0000256" key="1">
    <source>
        <dbReference type="SAM" id="Phobius"/>
    </source>
</evidence>
<keyword evidence="1" id="KW-0472">Membrane</keyword>
<feature type="transmembrane region" description="Helical" evidence="1">
    <location>
        <begin position="151"/>
        <end position="171"/>
    </location>
</feature>
<reference evidence="2 3" key="1">
    <citation type="submission" date="2020-07" db="EMBL/GenBank/DDBJ databases">
        <title>Sequencing the genomes of 1000 actinobacteria strains.</title>
        <authorList>
            <person name="Klenk H.-P."/>
        </authorList>
    </citation>
    <scope>NUCLEOTIDE SEQUENCE [LARGE SCALE GENOMIC DNA]</scope>
    <source>
        <strain evidence="2 3">DSM 27576</strain>
    </source>
</reference>
<name>A0A7W3PL46_9MICO</name>
<organism evidence="2 3">
    <name type="scientific">Microbacterium halimionae</name>
    <dbReference type="NCBI Taxonomy" id="1526413"/>
    <lineage>
        <taxon>Bacteria</taxon>
        <taxon>Bacillati</taxon>
        <taxon>Actinomycetota</taxon>
        <taxon>Actinomycetes</taxon>
        <taxon>Micrococcales</taxon>
        <taxon>Microbacteriaceae</taxon>
        <taxon>Microbacterium</taxon>
    </lineage>
</organism>
<gene>
    <name evidence="2" type="ORF">FHX48_000673</name>
</gene>
<dbReference type="Proteomes" id="UP000526083">
    <property type="component" value="Unassembled WGS sequence"/>
</dbReference>
<comment type="caution">
    <text evidence="2">The sequence shown here is derived from an EMBL/GenBank/DDBJ whole genome shotgun (WGS) entry which is preliminary data.</text>
</comment>
<keyword evidence="3" id="KW-1185">Reference proteome</keyword>
<dbReference type="EMBL" id="JACGWY010000001">
    <property type="protein sequence ID" value="MBA8815621.1"/>
    <property type="molecule type" value="Genomic_DNA"/>
</dbReference>
<protein>
    <submittedName>
        <fullName evidence="2">Uncharacterized membrane protein YgaE (UPF0421/DUF939 family)</fullName>
    </submittedName>
</protein>
<dbReference type="AlphaFoldDB" id="A0A7W3PL46"/>
<feature type="transmembrane region" description="Helical" evidence="1">
    <location>
        <begin position="58"/>
        <end position="75"/>
    </location>
</feature>
<feature type="transmembrane region" description="Helical" evidence="1">
    <location>
        <begin position="121"/>
        <end position="144"/>
    </location>
</feature>
<proteinExistence type="predicted"/>
<feature type="transmembrane region" description="Helical" evidence="1">
    <location>
        <begin position="31"/>
        <end position="52"/>
    </location>
</feature>
<sequence>MSGDDDPSPLTAPIPTGWRTRWDVRPRLSRVRWSAGAILQIVVAVTAAVAVARWGFGHATPLLAATVTISSLGLVRDARPIRVLETVAGMLVGILIAELLVITLGIGWWQLALSLSLAMAAARFLATAPGFTMAAATQAAIVMILPIDVPFVRLLDGAIGGAAALAVTALIPRNTRRAELADADSVFSGFDDAVATVVQALRRGDRMRADRALQKARALSTRIDAWTASLESSLAIARISPILARTKPELLRHERVRSAMDLSVRNLRVIARRALYVEDDGAKRPLIADVIAEIQRGATLIHLSLSDISYEPLARESLRAVAVRLDPGAMLPDAAPSDQNLILSLRPLVVDLLTAAGMPGEQARSSVPRL</sequence>
<feature type="transmembrane region" description="Helical" evidence="1">
    <location>
        <begin position="87"/>
        <end position="109"/>
    </location>
</feature>
<keyword evidence="1" id="KW-0812">Transmembrane</keyword>
<dbReference type="RefSeq" id="WP_182486479.1">
    <property type="nucleotide sequence ID" value="NZ_JAAOZB010000002.1"/>
</dbReference>
<accession>A0A7W3PL46</accession>
<evidence type="ECO:0000313" key="2">
    <source>
        <dbReference type="EMBL" id="MBA8815621.1"/>
    </source>
</evidence>
<keyword evidence="1" id="KW-1133">Transmembrane helix</keyword>